<dbReference type="GO" id="GO:0046677">
    <property type="term" value="P:response to antibiotic"/>
    <property type="evidence" value="ECO:0007669"/>
    <property type="project" value="TreeGrafter"/>
</dbReference>
<accession>A0A447X9T4</accession>
<evidence type="ECO:0000313" key="1">
    <source>
        <dbReference type="EMBL" id="VED11868.1"/>
    </source>
</evidence>
<proteinExistence type="predicted"/>
<name>A0A447X9T4_ECOLX</name>
<evidence type="ECO:0000313" key="2">
    <source>
        <dbReference type="Proteomes" id="UP000271797"/>
    </source>
</evidence>
<dbReference type="InterPro" id="IPR031347">
    <property type="entry name" value="AmpE"/>
</dbReference>
<gene>
    <name evidence="1" type="primary">ampE_2</name>
    <name evidence="1" type="ORF">NCTC9044_03110</name>
</gene>
<dbReference type="AlphaFoldDB" id="A0A447X9T4"/>
<reference evidence="1 2" key="1">
    <citation type="submission" date="2018-12" db="EMBL/GenBank/DDBJ databases">
        <authorList>
            <consortium name="Pathogen Informatics"/>
        </authorList>
    </citation>
    <scope>NUCLEOTIDE SEQUENCE [LARGE SCALE GENOMIC DNA]</scope>
    <source>
        <strain evidence="1 2">NCTC9044</strain>
    </source>
</reference>
<dbReference type="EMBL" id="LR134238">
    <property type="protein sequence ID" value="VED11868.1"/>
    <property type="molecule type" value="Genomic_DNA"/>
</dbReference>
<organism evidence="1 2">
    <name type="scientific">Escherichia coli</name>
    <dbReference type="NCBI Taxonomy" id="562"/>
    <lineage>
        <taxon>Bacteria</taxon>
        <taxon>Pseudomonadati</taxon>
        <taxon>Pseudomonadota</taxon>
        <taxon>Gammaproteobacteria</taxon>
        <taxon>Enterobacterales</taxon>
        <taxon>Enterobacteriaceae</taxon>
        <taxon>Escherichia</taxon>
    </lineage>
</organism>
<dbReference type="PANTHER" id="PTHR38684">
    <property type="entry name" value="PROTEIN AMPE"/>
    <property type="match status" value="1"/>
</dbReference>
<dbReference type="Pfam" id="PF17113">
    <property type="entry name" value="AmpE"/>
    <property type="match status" value="1"/>
</dbReference>
<protein>
    <submittedName>
        <fullName evidence="1">AmpE protein</fullName>
    </submittedName>
</protein>
<sequence>MGYAFLRAWQYWLARYQTPHHRLQSGIDAVLHVLDWVPVRLAGVVNALIGHGEKALPAWFASLGDFHTSQYQVLTRLAQFSLAREPHVDKVETRRQRFPWRRKPRSWSWW</sequence>
<dbReference type="PANTHER" id="PTHR38684:SF1">
    <property type="entry name" value="PROTEIN AMPE"/>
    <property type="match status" value="1"/>
</dbReference>
<dbReference type="Proteomes" id="UP000271797">
    <property type="component" value="Chromosome"/>
</dbReference>
<dbReference type="InterPro" id="IPR052966">
    <property type="entry name" value="Beta-lactamase_Reg"/>
</dbReference>
<dbReference type="GO" id="GO:0005886">
    <property type="term" value="C:plasma membrane"/>
    <property type="evidence" value="ECO:0007669"/>
    <property type="project" value="TreeGrafter"/>
</dbReference>